<dbReference type="EMBL" id="FNIT01000002">
    <property type="protein sequence ID" value="SDN95421.1"/>
    <property type="molecule type" value="Genomic_DNA"/>
</dbReference>
<keyword evidence="3" id="KW-0547">Nucleotide-binding</keyword>
<dbReference type="PROSITE" id="PS00584">
    <property type="entry name" value="PFKB_KINASES_2"/>
    <property type="match status" value="1"/>
</dbReference>
<evidence type="ECO:0000256" key="5">
    <source>
        <dbReference type="ARBA" id="ARBA00022840"/>
    </source>
</evidence>
<dbReference type="Proteomes" id="UP000198793">
    <property type="component" value="Unassembled WGS sequence"/>
</dbReference>
<evidence type="ECO:0000256" key="4">
    <source>
        <dbReference type="ARBA" id="ARBA00022777"/>
    </source>
</evidence>
<comment type="similarity">
    <text evidence="1">Belongs to the carbohydrate kinase PfkB family.</text>
</comment>
<sequence>MTKTILCCGEALIDFVPVALREEGAGYRPCPGGSPYNVARALGRLDVPTGFLGGISADFFGETLVEGLRESGVDTRWVERRRAPSTLGFVSLDTAEPDYAFYDAQAADRAWTNVPDETALRDVGCLHFGSISLIREPAAAAYETLLHREARGARLVTFDPNIRPSLVVDEAAYRDRMARILARADIVKISAADLDWLHPGLAPDAVAERWLGQGAALVAVTFGERGVAGFARGRRLSIDAIPTTVVDTVGAGDSFMAGLLAGLHDQGLLDRAGLDGADESALAAALTLGQRVASATCKRRGADAPRRAVL</sequence>
<dbReference type="AlphaFoldDB" id="A0A1H0FLN3"/>
<dbReference type="OrthoDB" id="9795789at2"/>
<feature type="domain" description="Carbohydrate kinase PfkB" evidence="6">
    <location>
        <begin position="4"/>
        <end position="305"/>
    </location>
</feature>
<keyword evidence="8" id="KW-1185">Reference proteome</keyword>
<gene>
    <name evidence="7" type="ORF">SAMN05192530_102571</name>
</gene>
<dbReference type="InterPro" id="IPR029056">
    <property type="entry name" value="Ribokinase-like"/>
</dbReference>
<protein>
    <submittedName>
        <fullName evidence="7">Fructokinase</fullName>
    </submittedName>
</protein>
<organism evidence="7 8">
    <name type="scientific">Aureimonas jatrophae</name>
    <dbReference type="NCBI Taxonomy" id="1166073"/>
    <lineage>
        <taxon>Bacteria</taxon>
        <taxon>Pseudomonadati</taxon>
        <taxon>Pseudomonadota</taxon>
        <taxon>Alphaproteobacteria</taxon>
        <taxon>Hyphomicrobiales</taxon>
        <taxon>Aurantimonadaceae</taxon>
        <taxon>Aureimonas</taxon>
    </lineage>
</organism>
<dbReference type="STRING" id="1166073.SAMN05192530_102571"/>
<evidence type="ECO:0000256" key="1">
    <source>
        <dbReference type="ARBA" id="ARBA00010688"/>
    </source>
</evidence>
<accession>A0A1H0FLN3</accession>
<dbReference type="CDD" id="cd01167">
    <property type="entry name" value="bac_FRK"/>
    <property type="match status" value="1"/>
</dbReference>
<dbReference type="InterPro" id="IPR011611">
    <property type="entry name" value="PfkB_dom"/>
</dbReference>
<evidence type="ECO:0000259" key="6">
    <source>
        <dbReference type="Pfam" id="PF00294"/>
    </source>
</evidence>
<dbReference type="RefSeq" id="WP_090671079.1">
    <property type="nucleotide sequence ID" value="NZ_FNIT01000002.1"/>
</dbReference>
<dbReference type="Gene3D" id="3.40.1190.20">
    <property type="match status" value="1"/>
</dbReference>
<evidence type="ECO:0000313" key="7">
    <source>
        <dbReference type="EMBL" id="SDN95421.1"/>
    </source>
</evidence>
<evidence type="ECO:0000313" key="8">
    <source>
        <dbReference type="Proteomes" id="UP000198793"/>
    </source>
</evidence>
<reference evidence="7 8" key="1">
    <citation type="submission" date="2016-10" db="EMBL/GenBank/DDBJ databases">
        <authorList>
            <person name="de Groot N.N."/>
        </authorList>
    </citation>
    <scope>NUCLEOTIDE SEQUENCE [LARGE SCALE GENOMIC DNA]</scope>
    <source>
        <strain evidence="8">L7-484,KACC 16230,DSM 25025</strain>
    </source>
</reference>
<evidence type="ECO:0000256" key="3">
    <source>
        <dbReference type="ARBA" id="ARBA00022741"/>
    </source>
</evidence>
<dbReference type="GO" id="GO:0005524">
    <property type="term" value="F:ATP binding"/>
    <property type="evidence" value="ECO:0007669"/>
    <property type="project" value="UniProtKB-KW"/>
</dbReference>
<keyword evidence="5" id="KW-0067">ATP-binding</keyword>
<dbReference type="InterPro" id="IPR002173">
    <property type="entry name" value="Carboh/pur_kinase_PfkB_CS"/>
</dbReference>
<dbReference type="SUPFAM" id="SSF53613">
    <property type="entry name" value="Ribokinase-like"/>
    <property type="match status" value="1"/>
</dbReference>
<dbReference type="PANTHER" id="PTHR43085">
    <property type="entry name" value="HEXOKINASE FAMILY MEMBER"/>
    <property type="match status" value="1"/>
</dbReference>
<keyword evidence="4 7" id="KW-0418">Kinase</keyword>
<name>A0A1H0FLN3_9HYPH</name>
<dbReference type="Pfam" id="PF00294">
    <property type="entry name" value="PfkB"/>
    <property type="match status" value="1"/>
</dbReference>
<dbReference type="PANTHER" id="PTHR43085:SF1">
    <property type="entry name" value="PSEUDOURIDINE KINASE-RELATED"/>
    <property type="match status" value="1"/>
</dbReference>
<evidence type="ECO:0000256" key="2">
    <source>
        <dbReference type="ARBA" id="ARBA00022679"/>
    </source>
</evidence>
<dbReference type="InterPro" id="IPR050306">
    <property type="entry name" value="PfkB_Carbo_kinase"/>
</dbReference>
<proteinExistence type="inferred from homology"/>
<keyword evidence="2" id="KW-0808">Transferase</keyword>
<dbReference type="GO" id="GO:0016301">
    <property type="term" value="F:kinase activity"/>
    <property type="evidence" value="ECO:0007669"/>
    <property type="project" value="UniProtKB-KW"/>
</dbReference>